<dbReference type="InterPro" id="IPR011047">
    <property type="entry name" value="Quinoprotein_ADH-like_sf"/>
</dbReference>
<feature type="transmembrane region" description="Helical" evidence="1">
    <location>
        <begin position="40"/>
        <end position="58"/>
    </location>
</feature>
<evidence type="ECO:0000256" key="1">
    <source>
        <dbReference type="SAM" id="Phobius"/>
    </source>
</evidence>
<evidence type="ECO:0000259" key="2">
    <source>
        <dbReference type="Pfam" id="PF13360"/>
    </source>
</evidence>
<gene>
    <name evidence="3" type="ORF">BSAL_46925</name>
</gene>
<dbReference type="SUPFAM" id="SSF50998">
    <property type="entry name" value="Quinoprotein alcohol dehydrogenase-like"/>
    <property type="match status" value="1"/>
</dbReference>
<name>A0A0S4JTN7_BODSA</name>
<dbReference type="InterPro" id="IPR002372">
    <property type="entry name" value="PQQ_rpt_dom"/>
</dbReference>
<evidence type="ECO:0000313" key="4">
    <source>
        <dbReference type="Proteomes" id="UP000051952"/>
    </source>
</evidence>
<keyword evidence="1" id="KW-1133">Transmembrane helix</keyword>
<protein>
    <submittedName>
        <fullName evidence="3">GPI-anchored surface protein, putative</fullName>
    </submittedName>
</protein>
<accession>A0A0S4JTN7</accession>
<organism evidence="3 4">
    <name type="scientific">Bodo saltans</name>
    <name type="common">Flagellated protozoan</name>
    <dbReference type="NCBI Taxonomy" id="75058"/>
    <lineage>
        <taxon>Eukaryota</taxon>
        <taxon>Discoba</taxon>
        <taxon>Euglenozoa</taxon>
        <taxon>Kinetoplastea</taxon>
        <taxon>Metakinetoplastina</taxon>
        <taxon>Eubodonida</taxon>
        <taxon>Bodonidae</taxon>
        <taxon>Bodo</taxon>
    </lineage>
</organism>
<dbReference type="VEuPathDB" id="TriTrypDB:BSAL_46925"/>
<keyword evidence="1" id="KW-0472">Membrane</keyword>
<proteinExistence type="predicted"/>
<dbReference type="AlphaFoldDB" id="A0A0S4JTN7"/>
<keyword evidence="4" id="KW-1185">Reference proteome</keyword>
<dbReference type="Gene3D" id="2.130.10.10">
    <property type="entry name" value="YVTN repeat-like/Quinoprotein amine dehydrogenase"/>
    <property type="match status" value="1"/>
</dbReference>
<dbReference type="EMBL" id="CYKH01002224">
    <property type="protein sequence ID" value="CUG94186.1"/>
    <property type="molecule type" value="Genomic_DNA"/>
</dbReference>
<feature type="domain" description="Pyrrolo-quinoline quinone repeat" evidence="2">
    <location>
        <begin position="104"/>
        <end position="244"/>
    </location>
</feature>
<sequence>MFMYRFRDDASVIDFFPISVAALAFTTQRITFLLLPMSSFALALIAAVLLLQSSLVVTQISAQRVAWNHTVPWATTFGDPYHFRTFIPTSAAPQWLVAVFASSANQSALYTLHADTGAVVWSVAPQQTFPIAAYSGWCDGIDRVSSLSPLSASSSSSSGSHILYCGLDDGVIALDGGTGDVLWRYQAPSIPGVVPNSAAPAHPTVVATPNNELLGGLGFIVFTFENGANSSWLYAVRADNGSLLTTTTGERVFTKIWSVAKTVPQGITLCSVDAFNNISVSVRALTATVVPGHSPQFTLSIVWMHAGLPFSPPGIWDNPNLDVDEEGEAVFMYEKASIGSRSVLQFDARSGSLLWTLPTSGHVVDYDTFAYQRNFYRLVTTNDTSGNGVTVEAYNVSVANHGNGSRFLRVDTPCDDPNAILLVGGPASEYQQHMQPADATIFVVGLNTGTLWLISNHSLQWMRSGMSGISTAILGPQASTVMIGVGGMSSFVCYYLK</sequence>
<dbReference type="Proteomes" id="UP000051952">
    <property type="component" value="Unassembled WGS sequence"/>
</dbReference>
<dbReference type="Pfam" id="PF13360">
    <property type="entry name" value="PQQ_2"/>
    <property type="match status" value="1"/>
</dbReference>
<reference evidence="4" key="1">
    <citation type="submission" date="2015-09" db="EMBL/GenBank/DDBJ databases">
        <authorList>
            <consortium name="Pathogen Informatics"/>
        </authorList>
    </citation>
    <scope>NUCLEOTIDE SEQUENCE [LARGE SCALE GENOMIC DNA]</scope>
    <source>
        <strain evidence="4">Lake Konstanz</strain>
    </source>
</reference>
<evidence type="ECO:0000313" key="3">
    <source>
        <dbReference type="EMBL" id="CUG94186.1"/>
    </source>
</evidence>
<dbReference type="InterPro" id="IPR015943">
    <property type="entry name" value="WD40/YVTN_repeat-like_dom_sf"/>
</dbReference>
<keyword evidence="1" id="KW-0812">Transmembrane</keyword>